<comment type="caution">
    <text evidence="1">The sequence shown here is derived from an EMBL/GenBank/DDBJ whole genome shotgun (WGS) entry which is preliminary data.</text>
</comment>
<name>A0A250VV16_STROL</name>
<accession>A0A250VV16</accession>
<gene>
    <name evidence="1" type="ORF">SO3561_09490</name>
</gene>
<organism evidence="1 2">
    <name type="scientific">Streptomyces olivochromogenes</name>
    <dbReference type="NCBI Taxonomy" id="1963"/>
    <lineage>
        <taxon>Bacteria</taxon>
        <taxon>Bacillati</taxon>
        <taxon>Actinomycetota</taxon>
        <taxon>Actinomycetes</taxon>
        <taxon>Kitasatosporales</taxon>
        <taxon>Streptomycetaceae</taxon>
        <taxon>Streptomyces</taxon>
    </lineage>
</organism>
<dbReference type="AlphaFoldDB" id="A0A250VV16"/>
<evidence type="ECO:0000313" key="1">
    <source>
        <dbReference type="EMBL" id="GAX57919.1"/>
    </source>
</evidence>
<proteinExistence type="predicted"/>
<dbReference type="EMBL" id="BDQI01000042">
    <property type="protein sequence ID" value="GAX57919.1"/>
    <property type="molecule type" value="Genomic_DNA"/>
</dbReference>
<evidence type="ECO:0000313" key="2">
    <source>
        <dbReference type="Proteomes" id="UP000217446"/>
    </source>
</evidence>
<sequence>MGAASCRPWPLAPRSWDRAAGLPRRMGAAGPLWIPSRGAAYGLTGGQPMPVTWSAVVQLFLMALRAAERVMVPLQTAFFSFVSVPSLV</sequence>
<dbReference type="Proteomes" id="UP000217446">
    <property type="component" value="Unassembled WGS sequence"/>
</dbReference>
<keyword evidence="2" id="KW-1185">Reference proteome</keyword>
<reference evidence="2" key="1">
    <citation type="submission" date="2017-05" db="EMBL/GenBank/DDBJ databases">
        <title>Streptomyces olivochromogenes NBRC 3561 whole genome shotgun sequence.</title>
        <authorList>
            <person name="Dohra H."/>
            <person name="Kodani S."/>
        </authorList>
    </citation>
    <scope>NUCLEOTIDE SEQUENCE [LARGE SCALE GENOMIC DNA]</scope>
    <source>
        <strain evidence="2">NBRC 3561</strain>
    </source>
</reference>
<protein>
    <submittedName>
        <fullName evidence="1">Uncharacterized protein</fullName>
    </submittedName>
</protein>